<reference evidence="13" key="1">
    <citation type="journal article" date="2016" name="Proc. Natl. Acad. Sci. U.S.A.">
        <title>Chromosome-level assembly of Arabidopsis thaliana Ler reveals the extent of translocation and inversion polymorphisms.</title>
        <authorList>
            <person name="Zapata L."/>
            <person name="Ding J."/>
            <person name="Willing E.M."/>
            <person name="Hartwig B."/>
            <person name="Bezdan D."/>
            <person name="Jiao W.B."/>
            <person name="Patel V."/>
            <person name="Velikkakam James G."/>
            <person name="Koornneef M."/>
            <person name="Ossowski S."/>
            <person name="Schneeberger K."/>
        </authorList>
    </citation>
    <scope>NUCLEOTIDE SEQUENCE [LARGE SCALE GENOMIC DNA]</scope>
    <source>
        <strain evidence="13">cv. Landsberg erecta</strain>
    </source>
</reference>
<evidence type="ECO:0000256" key="4">
    <source>
        <dbReference type="ARBA" id="ARBA00022824"/>
    </source>
</evidence>
<dbReference type="EMBL" id="LR881466">
    <property type="protein sequence ID" value="CAD5317375.1"/>
    <property type="molecule type" value="Genomic_DNA"/>
</dbReference>
<feature type="transmembrane region" description="Helical" evidence="10">
    <location>
        <begin position="218"/>
        <end position="238"/>
    </location>
</feature>
<feature type="transmembrane region" description="Helical" evidence="10">
    <location>
        <begin position="17"/>
        <end position="36"/>
    </location>
</feature>
<keyword evidence="6 10" id="KW-0472">Membrane</keyword>
<keyword evidence="5 10" id="KW-1133">Transmembrane helix</keyword>
<reference evidence="11 14" key="3">
    <citation type="submission" date="2020-09" db="EMBL/GenBank/DDBJ databases">
        <authorList>
            <person name="Ashkenazy H."/>
        </authorList>
    </citation>
    <scope>NUCLEOTIDE SEQUENCE [LARGE SCALE GENOMIC DNA]</scope>
    <source>
        <strain evidence="14">cv. Cdm-0</strain>
    </source>
</reference>
<feature type="transmembrane region" description="Helical" evidence="10">
    <location>
        <begin position="259"/>
        <end position="279"/>
    </location>
</feature>
<proteinExistence type="inferred from homology"/>
<keyword evidence="4" id="KW-0256">Endoplasmic reticulum</keyword>
<dbReference type="GO" id="GO:0009734">
    <property type="term" value="P:auxin-activated signaling pathway"/>
    <property type="evidence" value="ECO:0007669"/>
    <property type="project" value="UniProtKB-KW"/>
</dbReference>
<evidence type="ECO:0000256" key="2">
    <source>
        <dbReference type="ARBA" id="ARBA00022448"/>
    </source>
</evidence>
<feature type="transmembrane region" description="Helical" evidence="10">
    <location>
        <begin position="175"/>
        <end position="198"/>
    </location>
</feature>
<reference evidence="12" key="2">
    <citation type="submission" date="2016-03" db="EMBL/GenBank/DDBJ databases">
        <title>Full-length assembly of Arabidopsis thaliana Ler reveals the complement of translocations and inversions.</title>
        <authorList>
            <person name="Zapata L."/>
            <person name="Schneeberger K."/>
            <person name="Ossowski S."/>
        </authorList>
    </citation>
    <scope>NUCLEOTIDE SEQUENCE [LARGE SCALE GENOMIC DNA]</scope>
    <source>
        <tissue evidence="12">Leaf</tissue>
    </source>
</reference>
<dbReference type="Proteomes" id="UP000516314">
    <property type="component" value="Chromosome 1"/>
</dbReference>
<dbReference type="Pfam" id="PF03547">
    <property type="entry name" value="Mem_trans"/>
    <property type="match status" value="2"/>
</dbReference>
<evidence type="ECO:0000313" key="14">
    <source>
        <dbReference type="Proteomes" id="UP000516314"/>
    </source>
</evidence>
<evidence type="ECO:0000256" key="3">
    <source>
        <dbReference type="ARBA" id="ARBA00022692"/>
    </source>
</evidence>
<gene>
    <name evidence="12" type="ordered locus">AXX17_At1g71000</name>
    <name evidence="11" type="ORF">AT9943_LOCUS5658</name>
</gene>
<dbReference type="PANTHER" id="PTHR31651:SF45">
    <property type="entry name" value="PROTEIN PIN-LIKES 4"/>
    <property type="match status" value="1"/>
</dbReference>
<feature type="transmembrane region" description="Helical" evidence="10">
    <location>
        <begin position="323"/>
        <end position="346"/>
    </location>
</feature>
<comment type="subcellular location">
    <subcellularLocation>
        <location evidence="1">Endoplasmic reticulum membrane</location>
        <topology evidence="1">Multi-pass membrane protein</topology>
    </subcellularLocation>
</comment>
<evidence type="ECO:0000256" key="6">
    <source>
        <dbReference type="ARBA" id="ARBA00023136"/>
    </source>
</evidence>
<evidence type="ECO:0000313" key="11">
    <source>
        <dbReference type="EMBL" id="CAD5317375.1"/>
    </source>
</evidence>
<dbReference type="EMBL" id="LUHQ01000001">
    <property type="protein sequence ID" value="OAP14655.1"/>
    <property type="molecule type" value="Genomic_DNA"/>
</dbReference>
<keyword evidence="2" id="KW-0813">Transport</keyword>
<comment type="function">
    <text evidence="8">Involved in cellular auxin homeostasis by regulating auxin metabolism. Regulates intracellular auxin accumulation at the endoplasmic reticulum and thus auxin availability for nuclear auxin signaling.</text>
</comment>
<protein>
    <submittedName>
        <fullName evidence="11">(thale cress) hypothetical protein</fullName>
    </submittedName>
</protein>
<evidence type="ECO:0000256" key="10">
    <source>
        <dbReference type="SAM" id="Phobius"/>
    </source>
</evidence>
<comment type="similarity">
    <text evidence="9">Belongs to the auxin efflux carrier (TC 2.A.69.2) family.</text>
</comment>
<evidence type="ECO:0000313" key="13">
    <source>
        <dbReference type="Proteomes" id="UP000078284"/>
    </source>
</evidence>
<evidence type="ECO:0000313" key="12">
    <source>
        <dbReference type="EMBL" id="OAP14655.1"/>
    </source>
</evidence>
<dbReference type="PANTHER" id="PTHR31651">
    <property type="match status" value="1"/>
</dbReference>
<accession>A0A178WAX3</accession>
<dbReference type="InterPro" id="IPR004776">
    <property type="entry name" value="Mem_transp_PIN-like"/>
</dbReference>
<feature type="transmembrane region" description="Helical" evidence="10">
    <location>
        <begin position="73"/>
        <end position="96"/>
    </location>
</feature>
<dbReference type="ExpressionAtlas" id="A0A178WAX3">
    <property type="expression patterns" value="baseline and differential"/>
</dbReference>
<organism evidence="12 13">
    <name type="scientific">Arabidopsis thaliana</name>
    <name type="common">Mouse-ear cress</name>
    <dbReference type="NCBI Taxonomy" id="3702"/>
    <lineage>
        <taxon>Eukaryota</taxon>
        <taxon>Viridiplantae</taxon>
        <taxon>Streptophyta</taxon>
        <taxon>Embryophyta</taxon>
        <taxon>Tracheophyta</taxon>
        <taxon>Spermatophyta</taxon>
        <taxon>Magnoliopsida</taxon>
        <taxon>eudicotyledons</taxon>
        <taxon>Gunneridae</taxon>
        <taxon>Pentapetalae</taxon>
        <taxon>rosids</taxon>
        <taxon>malvids</taxon>
        <taxon>Brassicales</taxon>
        <taxon>Brassicaceae</taxon>
        <taxon>Camelineae</taxon>
        <taxon>Arabidopsis</taxon>
    </lineage>
</organism>
<evidence type="ECO:0000256" key="7">
    <source>
        <dbReference type="ARBA" id="ARBA00023294"/>
    </source>
</evidence>
<dbReference type="GO" id="GO:0005789">
    <property type="term" value="C:endoplasmic reticulum membrane"/>
    <property type="evidence" value="ECO:0007669"/>
    <property type="project" value="UniProtKB-SubCell"/>
</dbReference>
<evidence type="ECO:0000256" key="1">
    <source>
        <dbReference type="ARBA" id="ARBA00004477"/>
    </source>
</evidence>
<keyword evidence="3 10" id="KW-0812">Transmembrane</keyword>
<evidence type="ECO:0000256" key="9">
    <source>
        <dbReference type="ARBA" id="ARBA00025752"/>
    </source>
</evidence>
<dbReference type="AlphaFoldDB" id="A0A178WAX3"/>
<sequence length="347" mass="37625">MKLLELFIASSKPVVETLLITSVGFYLALDTVNLLGHDARKHLNNIVFYVFSPSLIGSRLADSVTYESLVKMWFMPVNVLLTFMIGSLLGWIVIVITKPPSQLRGLIISCCASGNLGTMPLIIIPAICKEKGGPFGDSESCEKYGMGYVTLSMTAGTVGRWEEVKQRVVSLSKKVNLGSIFAPATIAAIIALVIGLITPLRNLIIGTVAPFRVIQDSLTLLGDGAIPAMTLILGGNLLKGMRRSEVRSSEMKNSCIIGVLVARYILLPVSGVLLVRGAYKLDLVTSEPLYQFVLLLQYAVPPAMNLGTKTQLFGAGESECSVIMLWTYSLAAVSLTVWPTFFMWLVT</sequence>
<name>A0A178WAX3_ARATH</name>
<keyword evidence="7" id="KW-0927">Auxin signaling pathway</keyword>
<dbReference type="GO" id="GO:0080162">
    <property type="term" value="P:endoplasmic reticulum to cytosol auxin transport"/>
    <property type="evidence" value="ECO:0007669"/>
    <property type="project" value="InterPro"/>
</dbReference>
<evidence type="ECO:0000256" key="8">
    <source>
        <dbReference type="ARBA" id="ARBA00025100"/>
    </source>
</evidence>
<dbReference type="Proteomes" id="UP000078284">
    <property type="component" value="Chromosome 1"/>
</dbReference>
<evidence type="ECO:0000256" key="5">
    <source>
        <dbReference type="ARBA" id="ARBA00022989"/>
    </source>
</evidence>
<dbReference type="InterPro" id="IPR045033">
    <property type="entry name" value="PILS1/3/4/5/7"/>
</dbReference>